<dbReference type="RefSeq" id="XP_009047123.1">
    <property type="nucleotide sequence ID" value="XM_009048875.1"/>
</dbReference>
<dbReference type="AlphaFoldDB" id="V4CIH8"/>
<gene>
    <name evidence="6" type="ORF">LOTGIDRAFT_203458</name>
</gene>
<dbReference type="EMBL" id="KB200329">
    <property type="protein sequence ID" value="ESP01965.1"/>
    <property type="molecule type" value="Genomic_DNA"/>
</dbReference>
<evidence type="ECO:0000313" key="7">
    <source>
        <dbReference type="Proteomes" id="UP000030746"/>
    </source>
</evidence>
<evidence type="ECO:0000256" key="2">
    <source>
        <dbReference type="ARBA" id="ARBA00009430"/>
    </source>
</evidence>
<accession>V4CIH8</accession>
<dbReference type="GO" id="GO:0003677">
    <property type="term" value="F:DNA binding"/>
    <property type="evidence" value="ECO:0007669"/>
    <property type="project" value="InterPro"/>
</dbReference>
<comment type="subcellular location">
    <subcellularLocation>
        <location evidence="1">Nucleus</location>
        <location evidence="1">Nucleolus</location>
    </subcellularLocation>
</comment>
<dbReference type="Pfam" id="PF06870">
    <property type="entry name" value="RNA_pol_I_A49"/>
    <property type="match status" value="1"/>
</dbReference>
<dbReference type="Proteomes" id="UP000030746">
    <property type="component" value="Unassembled WGS sequence"/>
</dbReference>
<dbReference type="OrthoDB" id="532500at2759"/>
<dbReference type="GO" id="GO:0006351">
    <property type="term" value="P:DNA-templated transcription"/>
    <property type="evidence" value="ECO:0007669"/>
    <property type="project" value="InterPro"/>
</dbReference>
<dbReference type="GO" id="GO:0005730">
    <property type="term" value="C:nucleolus"/>
    <property type="evidence" value="ECO:0007669"/>
    <property type="project" value="UniProtKB-SubCell"/>
</dbReference>
<evidence type="ECO:0008006" key="8">
    <source>
        <dbReference type="Google" id="ProtNLM"/>
    </source>
</evidence>
<sequence length="409" mass="46839">MTSTCSIKRVEGRKAVIAKFTNGRLKEGKSQVLKFKHLTNGDVLEDNSKDDNIISRSVLIAKRETDTCQTYIGDTQNNSLSSQFYNYYVGVRNKRTGKMKVFDAELFNMIPDVKVDSMKEDKLDKLLPMTYTDQMKELTKAFGSTKRQRLVTQAQKNELKEDVLESAIGNAVDHAVSQENYTEIMAKKPTDDSNNCIPTHHLDTDKPEDIYKAEEIIGGKEMAAITNLTQKLFDFTSEDFQNEEGFGHYIMNRLPILPLDETRRWEKCKCLLYIHCLIVLYRKKANELRAKDILPKAWPDILKQSLLNNFTLKIEGDGKKRASRCMSVRMKDKIILHILVLCLIVDNFTLEYSDILKDLKIGEKRMPLLLRSVGCQIKSRVVNKVNVRTAHLTAPLLLPSQNLLSSKRK</sequence>
<dbReference type="GO" id="GO:0000428">
    <property type="term" value="C:DNA-directed RNA polymerase complex"/>
    <property type="evidence" value="ECO:0007669"/>
    <property type="project" value="UniProtKB-KW"/>
</dbReference>
<dbReference type="OMA" id="IITYAHI"/>
<keyword evidence="5" id="KW-0539">Nucleus</keyword>
<dbReference type="InterPro" id="IPR009668">
    <property type="entry name" value="RNA_pol-assoc_fac_A49-like"/>
</dbReference>
<protein>
    <recommendedName>
        <fullName evidence="8">DNA-directed RNA polymerase I subunit RPA49</fullName>
    </recommendedName>
</protein>
<dbReference type="HOGENOM" id="CLU_034953_0_1_1"/>
<reference evidence="6 7" key="1">
    <citation type="journal article" date="2013" name="Nature">
        <title>Insights into bilaterian evolution from three spiralian genomes.</title>
        <authorList>
            <person name="Simakov O."/>
            <person name="Marletaz F."/>
            <person name="Cho S.J."/>
            <person name="Edsinger-Gonzales E."/>
            <person name="Havlak P."/>
            <person name="Hellsten U."/>
            <person name="Kuo D.H."/>
            <person name="Larsson T."/>
            <person name="Lv J."/>
            <person name="Arendt D."/>
            <person name="Savage R."/>
            <person name="Osoegawa K."/>
            <person name="de Jong P."/>
            <person name="Grimwood J."/>
            <person name="Chapman J.A."/>
            <person name="Shapiro H."/>
            <person name="Aerts A."/>
            <person name="Otillar R.P."/>
            <person name="Terry A.Y."/>
            <person name="Boore J.L."/>
            <person name="Grigoriev I.V."/>
            <person name="Lindberg D.R."/>
            <person name="Seaver E.C."/>
            <person name="Weisblat D.A."/>
            <person name="Putnam N.H."/>
            <person name="Rokhsar D.S."/>
        </authorList>
    </citation>
    <scope>NUCLEOTIDE SEQUENCE [LARGE SCALE GENOMIC DNA]</scope>
</reference>
<dbReference type="PANTHER" id="PTHR14440">
    <property type="entry name" value="DNA-DIRECTED RNA POLYMERASE I SUBUNIT RPA49"/>
    <property type="match status" value="1"/>
</dbReference>
<evidence type="ECO:0000256" key="5">
    <source>
        <dbReference type="ARBA" id="ARBA00023242"/>
    </source>
</evidence>
<dbReference type="CTD" id="20245607"/>
<evidence type="ECO:0000256" key="3">
    <source>
        <dbReference type="ARBA" id="ARBA00022478"/>
    </source>
</evidence>
<evidence type="ECO:0000256" key="4">
    <source>
        <dbReference type="ARBA" id="ARBA00023163"/>
    </source>
</evidence>
<dbReference type="KEGG" id="lgi:LOTGIDRAFT_203458"/>
<evidence type="ECO:0000256" key="1">
    <source>
        <dbReference type="ARBA" id="ARBA00004604"/>
    </source>
</evidence>
<keyword evidence="7" id="KW-1185">Reference proteome</keyword>
<comment type="similarity">
    <text evidence="2">Belongs to the eukaryotic RPA49/POLR1E RNA polymerase subunit family.</text>
</comment>
<evidence type="ECO:0000313" key="6">
    <source>
        <dbReference type="EMBL" id="ESP01965.1"/>
    </source>
</evidence>
<keyword evidence="4" id="KW-0804">Transcription</keyword>
<dbReference type="STRING" id="225164.V4CIH8"/>
<dbReference type="GeneID" id="20245607"/>
<organism evidence="6 7">
    <name type="scientific">Lottia gigantea</name>
    <name type="common">Giant owl limpet</name>
    <dbReference type="NCBI Taxonomy" id="225164"/>
    <lineage>
        <taxon>Eukaryota</taxon>
        <taxon>Metazoa</taxon>
        <taxon>Spiralia</taxon>
        <taxon>Lophotrochozoa</taxon>
        <taxon>Mollusca</taxon>
        <taxon>Gastropoda</taxon>
        <taxon>Patellogastropoda</taxon>
        <taxon>Lottioidea</taxon>
        <taxon>Lottiidae</taxon>
        <taxon>Lottia</taxon>
    </lineage>
</organism>
<name>V4CIH8_LOTGI</name>
<keyword evidence="3" id="KW-0240">DNA-directed RNA polymerase</keyword>
<proteinExistence type="inferred from homology"/>